<sequence>METSIDLYKDWIDTVKEIFRGSGFPFEPGTPDSVVSRTYFRQTSDTDEEAVKQAYDNEKRLKELQKKLLDNLEAVIVPDIRRRTDYRGDRFEFRWVYNQGEHIVESHSRYRIPLD</sequence>
<dbReference type="AlphaFoldDB" id="A0A7X0SPA2"/>
<dbReference type="EMBL" id="JACJVO010000011">
    <property type="protein sequence ID" value="MBB6731328.1"/>
    <property type="molecule type" value="Genomic_DNA"/>
</dbReference>
<keyword evidence="2" id="KW-1185">Reference proteome</keyword>
<comment type="caution">
    <text evidence="1">The sequence shown here is derived from an EMBL/GenBank/DDBJ whole genome shotgun (WGS) entry which is preliminary data.</text>
</comment>
<organism evidence="1 2">
    <name type="scientific">Cohnella zeiphila</name>
    <dbReference type="NCBI Taxonomy" id="2761120"/>
    <lineage>
        <taxon>Bacteria</taxon>
        <taxon>Bacillati</taxon>
        <taxon>Bacillota</taxon>
        <taxon>Bacilli</taxon>
        <taxon>Bacillales</taxon>
        <taxon>Paenibacillaceae</taxon>
        <taxon>Cohnella</taxon>
    </lineage>
</organism>
<gene>
    <name evidence="1" type="ORF">H7C18_10450</name>
</gene>
<reference evidence="1 2" key="1">
    <citation type="submission" date="2020-08" db="EMBL/GenBank/DDBJ databases">
        <title>Cohnella phylogeny.</title>
        <authorList>
            <person name="Dunlap C."/>
        </authorList>
    </citation>
    <scope>NUCLEOTIDE SEQUENCE [LARGE SCALE GENOMIC DNA]</scope>
    <source>
        <strain evidence="1 2">CBP 2801</strain>
    </source>
</reference>
<proteinExistence type="predicted"/>
<accession>A0A7X0SPA2</accession>
<protein>
    <submittedName>
        <fullName evidence="1">Uncharacterized protein</fullName>
    </submittedName>
</protein>
<name>A0A7X0SPA2_9BACL</name>
<dbReference type="Proteomes" id="UP000564644">
    <property type="component" value="Unassembled WGS sequence"/>
</dbReference>
<evidence type="ECO:0000313" key="1">
    <source>
        <dbReference type="EMBL" id="MBB6731328.1"/>
    </source>
</evidence>
<evidence type="ECO:0000313" key="2">
    <source>
        <dbReference type="Proteomes" id="UP000564644"/>
    </source>
</evidence>